<dbReference type="OrthoDB" id="10268700at2759"/>
<accession>A0A916E403</accession>
<name>A0A916E403_9GLOM</name>
<evidence type="ECO:0000313" key="2">
    <source>
        <dbReference type="Proteomes" id="UP000684084"/>
    </source>
</evidence>
<reference evidence="1" key="1">
    <citation type="submission" date="2020-05" db="EMBL/GenBank/DDBJ databases">
        <authorList>
            <person name="Rincon C."/>
            <person name="Sanders R I."/>
            <person name="Robbins C."/>
            <person name="Chaturvedi A."/>
        </authorList>
    </citation>
    <scope>NUCLEOTIDE SEQUENCE</scope>
    <source>
        <strain evidence="1">CHB12</strain>
    </source>
</reference>
<dbReference type="AlphaFoldDB" id="A0A916E403"/>
<gene>
    <name evidence="1" type="ORF">CHRIB12_LOCUS5037</name>
</gene>
<proteinExistence type="predicted"/>
<dbReference type="Proteomes" id="UP000684084">
    <property type="component" value="Unassembled WGS sequence"/>
</dbReference>
<evidence type="ECO:0000313" key="1">
    <source>
        <dbReference type="EMBL" id="CAB5351119.1"/>
    </source>
</evidence>
<protein>
    <submittedName>
        <fullName evidence="1">Uncharacterized protein</fullName>
    </submittedName>
</protein>
<organism evidence="1 2">
    <name type="scientific">Rhizophagus irregularis</name>
    <dbReference type="NCBI Taxonomy" id="588596"/>
    <lineage>
        <taxon>Eukaryota</taxon>
        <taxon>Fungi</taxon>
        <taxon>Fungi incertae sedis</taxon>
        <taxon>Mucoromycota</taxon>
        <taxon>Glomeromycotina</taxon>
        <taxon>Glomeromycetes</taxon>
        <taxon>Glomerales</taxon>
        <taxon>Glomeraceae</taxon>
        <taxon>Rhizophagus</taxon>
    </lineage>
</organism>
<sequence>MNICARFQIQDLEYLETRFVTKHCCHEHLLAFSQSDQRTTLKAVCYKSFFVMNICSLFHNQTRGVLRNCYITNHILS</sequence>
<comment type="caution">
    <text evidence="1">The sequence shown here is derived from an EMBL/GenBank/DDBJ whole genome shotgun (WGS) entry which is preliminary data.</text>
</comment>
<dbReference type="EMBL" id="CAGKOT010000008">
    <property type="protein sequence ID" value="CAB5351119.1"/>
    <property type="molecule type" value="Genomic_DNA"/>
</dbReference>